<dbReference type="CDD" id="cd16387">
    <property type="entry name" value="ParB_N_Srx"/>
    <property type="match status" value="1"/>
</dbReference>
<dbReference type="Proteomes" id="UP000036850">
    <property type="component" value="Unassembled WGS sequence"/>
</dbReference>
<gene>
    <name evidence="1" type="ORF">AC626_14680</name>
</gene>
<name>A0A0L0EQN4_9GAMM</name>
<dbReference type="EMBL" id="LFZX01000116">
    <property type="protein sequence ID" value="KNC66807.1"/>
    <property type="molecule type" value="Genomic_DNA"/>
</dbReference>
<dbReference type="SUPFAM" id="SSF110849">
    <property type="entry name" value="ParB/Sulfiredoxin"/>
    <property type="match status" value="1"/>
</dbReference>
<dbReference type="PATRIC" id="fig|43658.6.peg.772"/>
<evidence type="ECO:0000313" key="2">
    <source>
        <dbReference type="Proteomes" id="UP000036850"/>
    </source>
</evidence>
<dbReference type="Gene3D" id="3.90.1530.30">
    <property type="match status" value="1"/>
</dbReference>
<evidence type="ECO:0000313" key="1">
    <source>
        <dbReference type="EMBL" id="KNC66807.1"/>
    </source>
</evidence>
<dbReference type="AlphaFoldDB" id="A0A0L0EQN4"/>
<organism evidence="1 2">
    <name type="scientific">Pseudoalteromonas rubra</name>
    <dbReference type="NCBI Taxonomy" id="43658"/>
    <lineage>
        <taxon>Bacteria</taxon>
        <taxon>Pseudomonadati</taxon>
        <taxon>Pseudomonadota</taxon>
        <taxon>Gammaproteobacteria</taxon>
        <taxon>Alteromonadales</taxon>
        <taxon>Pseudoalteromonadaceae</taxon>
        <taxon>Pseudoalteromonas</taxon>
    </lineage>
</organism>
<dbReference type="OrthoDB" id="6327781at2"/>
<dbReference type="InterPro" id="IPR036086">
    <property type="entry name" value="ParB/Sulfiredoxin_sf"/>
</dbReference>
<accession>A0A0L0EQN4</accession>
<proteinExistence type="predicted"/>
<sequence length="364" mass="41541">MNKLKLDQLMLANVNSRKGLNSETFEYTSLFLSSVTPDPHNARFLPAKFMEDDHARQFTSRWLTKNQLVEMYDANDHVLIGKNCIVNCFAYGTAQWKKANQTLESVLELAENISVAEVIQVPTVYPLEDGQYQILTGHRRFFAMVYSNGYDSSAQFKVYDAKPLLSKVKQFQENASRDDLPQYGKLQAFLSAMQELESLSQARLKVGEKKLTVKEMAANLGISMGSFDNYNVLTRYKCVIQAYEQGLVTLPFINVKKVVKQVENDYYSEFDKTLLTVTDKAEINKRIHAKLTGQKLTTKPKTKAFRVKPIQHVETIKMLLTHNITELVDEVDWQAVDWGNRKAVTDTLAKVIEVLDNKSKDTDN</sequence>
<evidence type="ECO:0008006" key="3">
    <source>
        <dbReference type="Google" id="ProtNLM"/>
    </source>
</evidence>
<reference evidence="2" key="1">
    <citation type="submission" date="2015-07" db="EMBL/GenBank/DDBJ databases">
        <title>Draft genome sequence of a Pseudoalteromonas rubra strain, OCN096, isolated from Kaneohe Bay, Oahu, Hawaii.</title>
        <authorList>
            <person name="Beurmann S."/>
            <person name="Ushijima B."/>
            <person name="Belcaid M."/>
            <person name="Callahan S.M."/>
            <person name="Aeby G.S."/>
        </authorList>
    </citation>
    <scope>NUCLEOTIDE SEQUENCE [LARGE SCALE GENOMIC DNA]</scope>
    <source>
        <strain evidence="2">OCN096</strain>
    </source>
</reference>
<protein>
    <recommendedName>
        <fullName evidence="3">ParB/Sulfiredoxin domain-containing protein</fullName>
    </recommendedName>
</protein>
<comment type="caution">
    <text evidence="1">The sequence shown here is derived from an EMBL/GenBank/DDBJ whole genome shotgun (WGS) entry which is preliminary data.</text>
</comment>